<dbReference type="AlphaFoldDB" id="A0A7Y9NMR2"/>
<accession>A0A7Y9NMR2</accession>
<dbReference type="EMBL" id="JACCCV010000002">
    <property type="protein sequence ID" value="NYF52210.1"/>
    <property type="molecule type" value="Genomic_DNA"/>
</dbReference>
<gene>
    <name evidence="2" type="ORF">HDF12_002609</name>
</gene>
<sequence>MSTRLETLQRLMNLYAAVEQMHSTELQRLTTAVREAQQAISVEQSVAQTARIDGREALTVGDRVGWMMSETQQETAGWRRQKLEHIRVERQELSDAAREQYVASRLKKEQMKRVFEEMEARAAIEEGRRVQSSSDDLFLSRRRWTDAKEKAEEGEQMKAS</sequence>
<proteinExistence type="predicted"/>
<dbReference type="Proteomes" id="UP000534186">
    <property type="component" value="Unassembled WGS sequence"/>
</dbReference>
<reference evidence="2 3" key="1">
    <citation type="submission" date="2020-07" db="EMBL/GenBank/DDBJ databases">
        <title>Genomic Encyclopedia of Type Strains, Phase IV (KMG-V): Genome sequencing to study the core and pangenomes of soil and plant-associated prokaryotes.</title>
        <authorList>
            <person name="Whitman W."/>
        </authorList>
    </citation>
    <scope>NUCLEOTIDE SEQUENCE [LARGE SCALE GENOMIC DNA]</scope>
    <source>
        <strain evidence="2 3">M8UP30</strain>
    </source>
</reference>
<feature type="region of interest" description="Disordered" evidence="1">
    <location>
        <begin position="141"/>
        <end position="160"/>
    </location>
</feature>
<evidence type="ECO:0008006" key="4">
    <source>
        <dbReference type="Google" id="ProtNLM"/>
    </source>
</evidence>
<evidence type="ECO:0000313" key="3">
    <source>
        <dbReference type="Proteomes" id="UP000534186"/>
    </source>
</evidence>
<organism evidence="2 3">
    <name type="scientific">Tunturiibacter lichenicola</name>
    <dbReference type="NCBI Taxonomy" id="2051959"/>
    <lineage>
        <taxon>Bacteria</taxon>
        <taxon>Pseudomonadati</taxon>
        <taxon>Acidobacteriota</taxon>
        <taxon>Terriglobia</taxon>
        <taxon>Terriglobales</taxon>
        <taxon>Acidobacteriaceae</taxon>
        <taxon>Tunturiibacter</taxon>
    </lineage>
</organism>
<comment type="caution">
    <text evidence="2">The sequence shown here is derived from an EMBL/GenBank/DDBJ whole genome shotgun (WGS) entry which is preliminary data.</text>
</comment>
<feature type="compositionally biased region" description="Basic and acidic residues" evidence="1">
    <location>
        <begin position="143"/>
        <end position="160"/>
    </location>
</feature>
<evidence type="ECO:0000256" key="1">
    <source>
        <dbReference type="SAM" id="MobiDB-lite"/>
    </source>
</evidence>
<name>A0A7Y9NMR2_9BACT</name>
<protein>
    <recommendedName>
        <fullName evidence="4">Flagellar FliJ protein</fullName>
    </recommendedName>
</protein>
<evidence type="ECO:0000313" key="2">
    <source>
        <dbReference type="EMBL" id="NYF52210.1"/>
    </source>
</evidence>